<feature type="domain" description="Response regulatory" evidence="8">
    <location>
        <begin position="3"/>
        <end position="117"/>
    </location>
</feature>
<dbReference type="GO" id="GO:0032993">
    <property type="term" value="C:protein-DNA complex"/>
    <property type="evidence" value="ECO:0007669"/>
    <property type="project" value="TreeGrafter"/>
</dbReference>
<sequence>MDSILVVDDEARMRTLLQRILGQQGFSVVPAGGPEQALSALAAQQVDLVLLDLVLGPHSGLPLLDRLRREHPQVPVIVVSGVTDVAVRVQALDRGAIDVVGKPFDPVELHARIRRHLDHGTAPTGRYVEAGGLRLDLSRRTVEGPGGTRALAEREAALLAHLMRRRGDVCTREELLRSVWGLDFDPGTNLVDVNIRRLRLKVLGLPMETVRGVGYCFVGA</sequence>
<keyword evidence="3" id="KW-0805">Transcription regulation</keyword>
<dbReference type="GO" id="GO:0000156">
    <property type="term" value="F:phosphorelay response regulator activity"/>
    <property type="evidence" value="ECO:0007669"/>
    <property type="project" value="TreeGrafter"/>
</dbReference>
<dbReference type="InterPro" id="IPR001789">
    <property type="entry name" value="Sig_transdc_resp-reg_receiver"/>
</dbReference>
<dbReference type="Gene3D" id="3.40.50.2300">
    <property type="match status" value="1"/>
</dbReference>
<dbReference type="SMART" id="SM00448">
    <property type="entry name" value="REC"/>
    <property type="match status" value="1"/>
</dbReference>
<dbReference type="CDD" id="cd00383">
    <property type="entry name" value="trans_reg_C"/>
    <property type="match status" value="1"/>
</dbReference>
<dbReference type="GO" id="GO:0006355">
    <property type="term" value="P:regulation of DNA-templated transcription"/>
    <property type="evidence" value="ECO:0007669"/>
    <property type="project" value="InterPro"/>
</dbReference>
<dbReference type="SMART" id="SM00862">
    <property type="entry name" value="Trans_reg_C"/>
    <property type="match status" value="1"/>
</dbReference>
<dbReference type="Proteomes" id="UP000317893">
    <property type="component" value="Unassembled WGS sequence"/>
</dbReference>
<dbReference type="Gene3D" id="1.10.10.10">
    <property type="entry name" value="Winged helix-like DNA-binding domain superfamily/Winged helix DNA-binding domain"/>
    <property type="match status" value="1"/>
</dbReference>
<keyword evidence="4 7" id="KW-0238">DNA-binding</keyword>
<dbReference type="RefSeq" id="WP_170185689.1">
    <property type="nucleotide sequence ID" value="NZ_BAAAPR010000009.1"/>
</dbReference>
<dbReference type="GO" id="GO:0000976">
    <property type="term" value="F:transcription cis-regulatory region binding"/>
    <property type="evidence" value="ECO:0007669"/>
    <property type="project" value="TreeGrafter"/>
</dbReference>
<feature type="modified residue" description="4-aspartylphosphate" evidence="6">
    <location>
        <position position="52"/>
    </location>
</feature>
<proteinExistence type="predicted"/>
<gene>
    <name evidence="10" type="ORF">FB458_2790</name>
</gene>
<keyword evidence="5" id="KW-0804">Transcription</keyword>
<evidence type="ECO:0000313" key="10">
    <source>
        <dbReference type="EMBL" id="TQJ09677.1"/>
    </source>
</evidence>
<evidence type="ECO:0000256" key="4">
    <source>
        <dbReference type="ARBA" id="ARBA00023125"/>
    </source>
</evidence>
<dbReference type="PANTHER" id="PTHR48111:SF1">
    <property type="entry name" value="TWO-COMPONENT RESPONSE REGULATOR ORR33"/>
    <property type="match status" value="1"/>
</dbReference>
<dbReference type="SUPFAM" id="SSF52172">
    <property type="entry name" value="CheY-like"/>
    <property type="match status" value="1"/>
</dbReference>
<dbReference type="GO" id="GO:0005829">
    <property type="term" value="C:cytosol"/>
    <property type="evidence" value="ECO:0007669"/>
    <property type="project" value="TreeGrafter"/>
</dbReference>
<dbReference type="PROSITE" id="PS51755">
    <property type="entry name" value="OMPR_PHOB"/>
    <property type="match status" value="1"/>
</dbReference>
<protein>
    <submittedName>
        <fullName evidence="10">DNA-binding response OmpR family regulator</fullName>
    </submittedName>
</protein>
<reference evidence="10 11" key="1">
    <citation type="submission" date="2019-06" db="EMBL/GenBank/DDBJ databases">
        <title>Sequencing the genomes of 1000 actinobacteria strains.</title>
        <authorList>
            <person name="Klenk H.-P."/>
        </authorList>
    </citation>
    <scope>NUCLEOTIDE SEQUENCE [LARGE SCALE GENOMIC DNA]</scope>
    <source>
        <strain evidence="10 11">DSM 18607</strain>
    </source>
</reference>
<dbReference type="PANTHER" id="PTHR48111">
    <property type="entry name" value="REGULATOR OF RPOS"/>
    <property type="match status" value="1"/>
</dbReference>
<organism evidence="10 11">
    <name type="scientific">Lapillicoccus jejuensis</name>
    <dbReference type="NCBI Taxonomy" id="402171"/>
    <lineage>
        <taxon>Bacteria</taxon>
        <taxon>Bacillati</taxon>
        <taxon>Actinomycetota</taxon>
        <taxon>Actinomycetes</taxon>
        <taxon>Micrococcales</taxon>
        <taxon>Intrasporangiaceae</taxon>
        <taxon>Lapillicoccus</taxon>
    </lineage>
</organism>
<comment type="caution">
    <text evidence="10">The sequence shown here is derived from an EMBL/GenBank/DDBJ whole genome shotgun (WGS) entry which is preliminary data.</text>
</comment>
<name>A0A542E2X1_9MICO</name>
<evidence type="ECO:0000256" key="6">
    <source>
        <dbReference type="PROSITE-ProRule" id="PRU00169"/>
    </source>
</evidence>
<dbReference type="InterPro" id="IPR011006">
    <property type="entry name" value="CheY-like_superfamily"/>
</dbReference>
<evidence type="ECO:0000256" key="7">
    <source>
        <dbReference type="PROSITE-ProRule" id="PRU01091"/>
    </source>
</evidence>
<evidence type="ECO:0000256" key="5">
    <source>
        <dbReference type="ARBA" id="ARBA00023163"/>
    </source>
</evidence>
<dbReference type="PROSITE" id="PS50110">
    <property type="entry name" value="RESPONSE_REGULATORY"/>
    <property type="match status" value="1"/>
</dbReference>
<dbReference type="InterPro" id="IPR036388">
    <property type="entry name" value="WH-like_DNA-bd_sf"/>
</dbReference>
<accession>A0A542E2X1</accession>
<feature type="domain" description="OmpR/PhoB-type" evidence="9">
    <location>
        <begin position="125"/>
        <end position="219"/>
    </location>
</feature>
<dbReference type="EMBL" id="VFMN01000001">
    <property type="protein sequence ID" value="TQJ09677.1"/>
    <property type="molecule type" value="Genomic_DNA"/>
</dbReference>
<evidence type="ECO:0000259" key="9">
    <source>
        <dbReference type="PROSITE" id="PS51755"/>
    </source>
</evidence>
<evidence type="ECO:0000313" key="11">
    <source>
        <dbReference type="Proteomes" id="UP000317893"/>
    </source>
</evidence>
<dbReference type="Pfam" id="PF00486">
    <property type="entry name" value="Trans_reg_C"/>
    <property type="match status" value="1"/>
</dbReference>
<dbReference type="AlphaFoldDB" id="A0A542E2X1"/>
<evidence type="ECO:0000256" key="1">
    <source>
        <dbReference type="ARBA" id="ARBA00022553"/>
    </source>
</evidence>
<evidence type="ECO:0000256" key="3">
    <source>
        <dbReference type="ARBA" id="ARBA00023015"/>
    </source>
</evidence>
<evidence type="ECO:0000256" key="2">
    <source>
        <dbReference type="ARBA" id="ARBA00023012"/>
    </source>
</evidence>
<dbReference type="InterPro" id="IPR039420">
    <property type="entry name" value="WalR-like"/>
</dbReference>
<keyword evidence="1 6" id="KW-0597">Phosphoprotein</keyword>
<dbReference type="Pfam" id="PF00072">
    <property type="entry name" value="Response_reg"/>
    <property type="match status" value="1"/>
</dbReference>
<dbReference type="InterPro" id="IPR001867">
    <property type="entry name" value="OmpR/PhoB-type_DNA-bd"/>
</dbReference>
<feature type="DNA-binding region" description="OmpR/PhoB-type" evidence="7">
    <location>
        <begin position="125"/>
        <end position="219"/>
    </location>
</feature>
<keyword evidence="2" id="KW-0902">Two-component regulatory system</keyword>
<keyword evidence="11" id="KW-1185">Reference proteome</keyword>
<evidence type="ECO:0000259" key="8">
    <source>
        <dbReference type="PROSITE" id="PS50110"/>
    </source>
</evidence>